<dbReference type="OrthoDB" id="4788834at2759"/>
<dbReference type="Proteomes" id="UP000813385">
    <property type="component" value="Unassembled WGS sequence"/>
</dbReference>
<evidence type="ECO:0000256" key="1">
    <source>
        <dbReference type="SAM" id="MobiDB-lite"/>
    </source>
</evidence>
<dbReference type="AlphaFoldDB" id="A0A8K0T7R7"/>
<accession>A0A8K0T7R7</accession>
<proteinExistence type="predicted"/>
<organism evidence="2 3">
    <name type="scientific">Plectosphaerella cucumerina</name>
    <dbReference type="NCBI Taxonomy" id="40658"/>
    <lineage>
        <taxon>Eukaryota</taxon>
        <taxon>Fungi</taxon>
        <taxon>Dikarya</taxon>
        <taxon>Ascomycota</taxon>
        <taxon>Pezizomycotina</taxon>
        <taxon>Sordariomycetes</taxon>
        <taxon>Hypocreomycetidae</taxon>
        <taxon>Glomerellales</taxon>
        <taxon>Plectosphaerellaceae</taxon>
        <taxon>Plectosphaerella</taxon>
    </lineage>
</organism>
<protein>
    <submittedName>
        <fullName evidence="2">Uncharacterized protein</fullName>
    </submittedName>
</protein>
<reference evidence="2" key="1">
    <citation type="journal article" date="2021" name="Nat. Commun.">
        <title>Genetic determinants of endophytism in the Arabidopsis root mycobiome.</title>
        <authorList>
            <person name="Mesny F."/>
            <person name="Miyauchi S."/>
            <person name="Thiergart T."/>
            <person name="Pickel B."/>
            <person name="Atanasova L."/>
            <person name="Karlsson M."/>
            <person name="Huettel B."/>
            <person name="Barry K.W."/>
            <person name="Haridas S."/>
            <person name="Chen C."/>
            <person name="Bauer D."/>
            <person name="Andreopoulos W."/>
            <person name="Pangilinan J."/>
            <person name="LaButti K."/>
            <person name="Riley R."/>
            <person name="Lipzen A."/>
            <person name="Clum A."/>
            <person name="Drula E."/>
            <person name="Henrissat B."/>
            <person name="Kohler A."/>
            <person name="Grigoriev I.V."/>
            <person name="Martin F.M."/>
            <person name="Hacquard S."/>
        </authorList>
    </citation>
    <scope>NUCLEOTIDE SEQUENCE</scope>
    <source>
        <strain evidence="2">MPI-CAGE-AT-0016</strain>
    </source>
</reference>
<sequence>MLNRINPWSSDRRARRHQRRQGIAMPCPPIPIRPGRSAVERPPDALQERSSFFMMLPPELRRHILVGAFGNRTLHMDLRHRLPYAPLPAGAAHAMRTHAGVWYDDPYEGAIMDETVSEEWRWFGCVCHVRPGHNLRYFDPPRPRGMPGPLNIDRCLHGEALCPGLYLGKTHDPVPCLIGAMGWLLSCRQALVEGLEVLYGSNTLRISAVPIIYNLALFITPAQLDQIISLDLDLHVEKEPTTPIAKDATLPFVNSIALPPAEDFSFPFLPSLRYLHLAVERHYDLNKLHGTYNAAAVIKAYPNIEDRRRRRRKMIESELLVHVDSWIHQIAPANAECDVSVPASMYEAISWGYELAGPKWKTGVTCESALWRQIAAKAKMDQDGRCSGYWIQGGLYDNTHFVCTLGTGFPPPDD</sequence>
<feature type="region of interest" description="Disordered" evidence="1">
    <location>
        <begin position="1"/>
        <end position="37"/>
    </location>
</feature>
<evidence type="ECO:0000313" key="2">
    <source>
        <dbReference type="EMBL" id="KAH7353503.1"/>
    </source>
</evidence>
<dbReference type="EMBL" id="JAGPXD010000005">
    <property type="protein sequence ID" value="KAH7353503.1"/>
    <property type="molecule type" value="Genomic_DNA"/>
</dbReference>
<comment type="caution">
    <text evidence="2">The sequence shown here is derived from an EMBL/GenBank/DDBJ whole genome shotgun (WGS) entry which is preliminary data.</text>
</comment>
<evidence type="ECO:0000313" key="3">
    <source>
        <dbReference type="Proteomes" id="UP000813385"/>
    </source>
</evidence>
<name>A0A8K0T7R7_9PEZI</name>
<dbReference type="PANTHER" id="PTHR38790">
    <property type="entry name" value="2EXR DOMAIN-CONTAINING PROTEIN-RELATED"/>
    <property type="match status" value="1"/>
</dbReference>
<gene>
    <name evidence="2" type="ORF">B0T11DRAFT_118339</name>
</gene>
<keyword evidence="3" id="KW-1185">Reference proteome</keyword>